<feature type="region of interest" description="Disordered" evidence="1">
    <location>
        <begin position="1"/>
        <end position="22"/>
    </location>
</feature>
<organism evidence="2 3">
    <name type="scientific">Xylaria bambusicola</name>
    <dbReference type="NCBI Taxonomy" id="326684"/>
    <lineage>
        <taxon>Eukaryota</taxon>
        <taxon>Fungi</taxon>
        <taxon>Dikarya</taxon>
        <taxon>Ascomycota</taxon>
        <taxon>Pezizomycotina</taxon>
        <taxon>Sordariomycetes</taxon>
        <taxon>Xylariomycetidae</taxon>
        <taxon>Xylariales</taxon>
        <taxon>Xylariaceae</taxon>
        <taxon>Xylaria</taxon>
    </lineage>
</organism>
<proteinExistence type="predicted"/>
<evidence type="ECO:0000256" key="1">
    <source>
        <dbReference type="SAM" id="MobiDB-lite"/>
    </source>
</evidence>
<reference evidence="2 3" key="1">
    <citation type="submission" date="2023-10" db="EMBL/GenBank/DDBJ databases">
        <title>Draft genome sequence of Xylaria bambusicola isolate GMP-LS, the root and basal stem rot pathogen of sugarcane in Indonesia.</title>
        <authorList>
            <person name="Selvaraj P."/>
            <person name="Muralishankar V."/>
            <person name="Muruganantham S."/>
            <person name="Sp S."/>
            <person name="Haryani S."/>
            <person name="Lau K.J.X."/>
            <person name="Naqvi N.I."/>
        </authorList>
    </citation>
    <scope>NUCLEOTIDE SEQUENCE [LARGE SCALE GENOMIC DNA]</scope>
    <source>
        <strain evidence="2">GMP-LS</strain>
    </source>
</reference>
<feature type="compositionally biased region" description="Basic and acidic residues" evidence="1">
    <location>
        <begin position="10"/>
        <end position="22"/>
    </location>
</feature>
<accession>A0AAN7UPG8</accession>
<gene>
    <name evidence="2" type="ORF">RRF57_006759</name>
</gene>
<evidence type="ECO:0000313" key="2">
    <source>
        <dbReference type="EMBL" id="KAK5631044.1"/>
    </source>
</evidence>
<keyword evidence="3" id="KW-1185">Reference proteome</keyword>
<dbReference type="AlphaFoldDB" id="A0AAN7UPG8"/>
<comment type="caution">
    <text evidence="2">The sequence shown here is derived from an EMBL/GenBank/DDBJ whole genome shotgun (WGS) entry which is preliminary data.</text>
</comment>
<dbReference type="EMBL" id="JAWHQM010000018">
    <property type="protein sequence ID" value="KAK5631044.1"/>
    <property type="molecule type" value="Genomic_DNA"/>
</dbReference>
<evidence type="ECO:0000313" key="3">
    <source>
        <dbReference type="Proteomes" id="UP001305414"/>
    </source>
</evidence>
<dbReference type="Proteomes" id="UP001305414">
    <property type="component" value="Unassembled WGS sequence"/>
</dbReference>
<protein>
    <submittedName>
        <fullName evidence="2">Uncharacterized protein</fullName>
    </submittedName>
</protein>
<sequence>MNENSAQTKRHMEHEEQSYGHNDKRLCREQAPSPQFFRLPFVQSSNLLGTRESQEAGASIFVNSGHIHFPHSPDILSSLGQNTARESVYYNELWLTPQTFDGRPGSVTSNITAQLGFQQTLSSEIHFTLSERPDACQSFGLERAELPRIWHDFIATPDVPSLFELESEQIYGGNEILSCPDACPILSQPNHLATLLETEPGSQPDGLRIDMCFGVVSSIGLQ</sequence>
<name>A0AAN7UPG8_9PEZI</name>